<dbReference type="RefSeq" id="WP_015216859.1">
    <property type="nucleotide sequence ID" value="NC_019771.1"/>
</dbReference>
<dbReference type="InterPro" id="IPR008538">
    <property type="entry name" value="Uma2"/>
</dbReference>
<keyword evidence="4" id="KW-1185">Reference proteome</keyword>
<dbReference type="PANTHER" id="PTHR33352">
    <property type="entry name" value="SLR1095 PROTEIN"/>
    <property type="match status" value="1"/>
</dbReference>
<dbReference type="PANTHER" id="PTHR33352:SF3">
    <property type="entry name" value="SLR1612 PROTEIN"/>
    <property type="match status" value="1"/>
</dbReference>
<dbReference type="HOGENOM" id="CLU_075279_1_0_3"/>
<dbReference type="eggNOG" id="COG4636">
    <property type="taxonomic scope" value="Bacteria"/>
</dbReference>
<evidence type="ECO:0000313" key="4">
    <source>
        <dbReference type="Proteomes" id="UP000010474"/>
    </source>
</evidence>
<name>K9ZLY3_ANACC</name>
<dbReference type="EMBL" id="CP003659">
    <property type="protein sequence ID" value="AFZ60243.1"/>
    <property type="molecule type" value="Genomic_DNA"/>
</dbReference>
<gene>
    <name evidence="3" type="ordered locus">Anacy_4901</name>
</gene>
<feature type="region of interest" description="Disordered" evidence="1">
    <location>
        <begin position="217"/>
        <end position="271"/>
    </location>
</feature>
<evidence type="ECO:0000256" key="1">
    <source>
        <dbReference type="SAM" id="MobiDB-lite"/>
    </source>
</evidence>
<sequence>MFVTAQQLEQQMPDATRLLSDEPEMESSLHYMQLLLLVTSLEWLWRDQNDFFIGANLTIYFSRQQLKNREFRGPDFFLVKDTEKRPRTSWVVWEEDGNYPDLIIELLSDSTAKVDRNLKKSLYESRFRTPEYFWFSPESLEFMGFKLVGKQYQEIIPNEQRWLWSEVLNLYLGVENAKLRYFTSEGELVPTPEEAATKIQQEAQAAQNQALEAERQAQAAQNQALEAERQAQAAQNQALEAARQAQAAQNQALEAERQARESEHLLTSEREKVQILAEKLRSLGIDPDSLA</sequence>
<feature type="domain" description="Putative restriction endonuclease" evidence="2">
    <location>
        <begin position="28"/>
        <end position="166"/>
    </location>
</feature>
<dbReference type="Proteomes" id="UP000010474">
    <property type="component" value="Chromosome"/>
</dbReference>
<dbReference type="STRING" id="272123.Anacy_4901"/>
<dbReference type="InterPro" id="IPR011335">
    <property type="entry name" value="Restrct_endonuc-II-like"/>
</dbReference>
<dbReference type="KEGG" id="acy:Anacy_4901"/>
<dbReference type="OrthoDB" id="557157at2"/>
<dbReference type="Pfam" id="PF05685">
    <property type="entry name" value="Uma2"/>
    <property type="match status" value="1"/>
</dbReference>
<dbReference type="SUPFAM" id="SSF52980">
    <property type="entry name" value="Restriction endonuclease-like"/>
    <property type="match status" value="1"/>
</dbReference>
<protein>
    <recommendedName>
        <fullName evidence="2">Putative restriction endonuclease domain-containing protein</fullName>
    </recommendedName>
</protein>
<feature type="compositionally biased region" description="Basic and acidic residues" evidence="1">
    <location>
        <begin position="254"/>
        <end position="271"/>
    </location>
</feature>
<dbReference type="InterPro" id="IPR012296">
    <property type="entry name" value="Nuclease_put_TT1808"/>
</dbReference>
<feature type="compositionally biased region" description="Low complexity" evidence="1">
    <location>
        <begin position="217"/>
        <end position="253"/>
    </location>
</feature>
<dbReference type="Gene3D" id="3.90.1570.10">
    <property type="entry name" value="tt1808, chain A"/>
    <property type="match status" value="1"/>
</dbReference>
<reference evidence="4" key="1">
    <citation type="journal article" date="2013" name="Proc. Natl. Acad. Sci. U.S.A.">
        <title>Improving the coverage of the cyanobacterial phylum using diversity-driven genome sequencing.</title>
        <authorList>
            <person name="Shih P.M."/>
            <person name="Wu D."/>
            <person name="Latifi A."/>
            <person name="Axen S.D."/>
            <person name="Fewer D.P."/>
            <person name="Talla E."/>
            <person name="Calteau A."/>
            <person name="Cai F."/>
            <person name="Tandeau de Marsac N."/>
            <person name="Rippka R."/>
            <person name="Herdman M."/>
            <person name="Sivonen K."/>
            <person name="Coursin T."/>
            <person name="Laurent T."/>
            <person name="Goodwin L."/>
            <person name="Nolan M."/>
            <person name="Davenport K.W."/>
            <person name="Han C.S."/>
            <person name="Rubin E.M."/>
            <person name="Eisen J.A."/>
            <person name="Woyke T."/>
            <person name="Gugger M."/>
            <person name="Kerfeld C.A."/>
        </authorList>
    </citation>
    <scope>NUCLEOTIDE SEQUENCE [LARGE SCALE GENOMIC DNA]</scope>
    <source>
        <strain evidence="4">ATCC 27899 / PCC 7122</strain>
    </source>
</reference>
<evidence type="ECO:0000259" key="2">
    <source>
        <dbReference type="Pfam" id="PF05685"/>
    </source>
</evidence>
<proteinExistence type="predicted"/>
<evidence type="ECO:0000313" key="3">
    <source>
        <dbReference type="EMBL" id="AFZ60243.1"/>
    </source>
</evidence>
<organism evidence="3 4">
    <name type="scientific">Anabaena cylindrica (strain ATCC 27899 / PCC 7122)</name>
    <dbReference type="NCBI Taxonomy" id="272123"/>
    <lineage>
        <taxon>Bacteria</taxon>
        <taxon>Bacillati</taxon>
        <taxon>Cyanobacteriota</taxon>
        <taxon>Cyanophyceae</taxon>
        <taxon>Nostocales</taxon>
        <taxon>Nostocaceae</taxon>
        <taxon>Anabaena</taxon>
    </lineage>
</organism>
<dbReference type="PATRIC" id="fig|272123.3.peg.5324"/>
<dbReference type="CDD" id="cd06260">
    <property type="entry name" value="DUF820-like"/>
    <property type="match status" value="1"/>
</dbReference>
<dbReference type="AlphaFoldDB" id="K9ZLY3"/>
<accession>K9ZLY3</accession>